<dbReference type="AlphaFoldDB" id="A0A4U0F5E3"/>
<evidence type="ECO:0000256" key="5">
    <source>
        <dbReference type="SAM" id="Phobius"/>
    </source>
</evidence>
<dbReference type="Gene3D" id="3.40.30.10">
    <property type="entry name" value="Glutaredoxin"/>
    <property type="match status" value="1"/>
</dbReference>
<evidence type="ECO:0000256" key="3">
    <source>
        <dbReference type="PIRSR" id="PIRSR603782-1"/>
    </source>
</evidence>
<dbReference type="CDD" id="cd02968">
    <property type="entry name" value="SCO"/>
    <property type="match status" value="1"/>
</dbReference>
<name>A0A4U0F5E3_9BACL</name>
<dbReference type="EMBL" id="SUPK01000009">
    <property type="protein sequence ID" value="TJY39816.1"/>
    <property type="molecule type" value="Genomic_DNA"/>
</dbReference>
<proteinExistence type="inferred from homology"/>
<feature type="transmembrane region" description="Helical" evidence="5">
    <location>
        <begin position="16"/>
        <end position="35"/>
    </location>
</feature>
<dbReference type="InterPro" id="IPR013766">
    <property type="entry name" value="Thioredoxin_domain"/>
</dbReference>
<protein>
    <submittedName>
        <fullName evidence="7">SCO family protein</fullName>
    </submittedName>
</protein>
<dbReference type="PANTHER" id="PTHR12151">
    <property type="entry name" value="ELECTRON TRANSPORT PROTIN SCO1/SENC FAMILY MEMBER"/>
    <property type="match status" value="1"/>
</dbReference>
<keyword evidence="4" id="KW-1015">Disulfide bond</keyword>
<evidence type="ECO:0000256" key="4">
    <source>
        <dbReference type="PIRSR" id="PIRSR603782-2"/>
    </source>
</evidence>
<dbReference type="PROSITE" id="PS51352">
    <property type="entry name" value="THIOREDOXIN_2"/>
    <property type="match status" value="1"/>
</dbReference>
<keyword evidence="5" id="KW-1133">Transmembrane helix</keyword>
<organism evidence="7 8">
    <name type="scientific">Cohnella pontilimi</name>
    <dbReference type="NCBI Taxonomy" id="2564100"/>
    <lineage>
        <taxon>Bacteria</taxon>
        <taxon>Bacillati</taxon>
        <taxon>Bacillota</taxon>
        <taxon>Bacilli</taxon>
        <taxon>Bacillales</taxon>
        <taxon>Paenibacillaceae</taxon>
        <taxon>Cohnella</taxon>
    </lineage>
</organism>
<feature type="domain" description="Thioredoxin" evidence="6">
    <location>
        <begin position="43"/>
        <end position="214"/>
    </location>
</feature>
<dbReference type="InterPro" id="IPR003782">
    <property type="entry name" value="SCO1/SenC"/>
</dbReference>
<dbReference type="OrthoDB" id="9811998at2"/>
<comment type="caution">
    <text evidence="7">The sequence shown here is derived from an EMBL/GenBank/DDBJ whole genome shotgun (WGS) entry which is preliminary data.</text>
</comment>
<dbReference type="Pfam" id="PF02630">
    <property type="entry name" value="SCO1-SenC"/>
    <property type="match status" value="1"/>
</dbReference>
<feature type="binding site" evidence="3">
    <location>
        <position position="171"/>
    </location>
    <ligand>
        <name>Cu cation</name>
        <dbReference type="ChEBI" id="CHEBI:23378"/>
    </ligand>
</feature>
<evidence type="ECO:0000313" key="8">
    <source>
        <dbReference type="Proteomes" id="UP000309673"/>
    </source>
</evidence>
<keyword evidence="5" id="KW-0472">Membrane</keyword>
<dbReference type="Proteomes" id="UP000309673">
    <property type="component" value="Unassembled WGS sequence"/>
</dbReference>
<comment type="similarity">
    <text evidence="1">Belongs to the SCO1/2 family.</text>
</comment>
<feature type="binding site" evidence="3">
    <location>
        <position position="85"/>
    </location>
    <ligand>
        <name>Cu cation</name>
        <dbReference type="ChEBI" id="CHEBI:23378"/>
    </ligand>
</feature>
<reference evidence="7 8" key="1">
    <citation type="submission" date="2019-04" db="EMBL/GenBank/DDBJ databases">
        <title>Cohnella sp. nov., isolated from soil.</title>
        <authorList>
            <person name="Kim W."/>
        </authorList>
    </citation>
    <scope>NUCLEOTIDE SEQUENCE [LARGE SCALE GENOMIC DNA]</scope>
    <source>
        <strain evidence="7 8">CAU 1483</strain>
    </source>
</reference>
<sequence>MLEAQDKVQRPFLKRYGFPLIVLALCLALGGYVLWSQNKGSSLPVQGQGEPFAYTDTEGKIVSLENTNGKVRLLYFFFSYCPDVCPPTTFLMSQAQEKLKKDGLFGDKVQFLSVTIDPTRDTPERLKQFADQFDVDYAGWKFMRGDEKQTAELAKKYQILVTKDDKGNFGHMNLIVLLDKKGQIRDWISANDYFAKGKDNRPLSDLVKEIKSLL</sequence>
<evidence type="ECO:0000259" key="6">
    <source>
        <dbReference type="PROSITE" id="PS51352"/>
    </source>
</evidence>
<feature type="binding site" evidence="3">
    <location>
        <position position="81"/>
    </location>
    <ligand>
        <name>Cu cation</name>
        <dbReference type="ChEBI" id="CHEBI:23378"/>
    </ligand>
</feature>
<accession>A0A4U0F5E3</accession>
<dbReference type="SUPFAM" id="SSF52833">
    <property type="entry name" value="Thioredoxin-like"/>
    <property type="match status" value="1"/>
</dbReference>
<keyword evidence="8" id="KW-1185">Reference proteome</keyword>
<evidence type="ECO:0000256" key="2">
    <source>
        <dbReference type="ARBA" id="ARBA00023008"/>
    </source>
</evidence>
<dbReference type="PANTHER" id="PTHR12151:SF25">
    <property type="entry name" value="LINALOOL DEHYDRATASE_ISOMERASE DOMAIN-CONTAINING PROTEIN"/>
    <property type="match status" value="1"/>
</dbReference>
<gene>
    <name evidence="7" type="ORF">E5161_17895</name>
</gene>
<feature type="disulfide bond" description="Redox-active" evidence="4">
    <location>
        <begin position="81"/>
        <end position="85"/>
    </location>
</feature>
<dbReference type="GO" id="GO:0046872">
    <property type="term" value="F:metal ion binding"/>
    <property type="evidence" value="ECO:0007669"/>
    <property type="project" value="UniProtKB-KW"/>
</dbReference>
<evidence type="ECO:0000256" key="1">
    <source>
        <dbReference type="ARBA" id="ARBA00010996"/>
    </source>
</evidence>
<keyword evidence="5" id="KW-0812">Transmembrane</keyword>
<keyword evidence="2 3" id="KW-0186">Copper</keyword>
<keyword evidence="3" id="KW-0479">Metal-binding</keyword>
<dbReference type="InterPro" id="IPR036249">
    <property type="entry name" value="Thioredoxin-like_sf"/>
</dbReference>
<evidence type="ECO:0000313" key="7">
    <source>
        <dbReference type="EMBL" id="TJY39816.1"/>
    </source>
</evidence>